<accession>A0A0U1HR71</accession>
<dbReference type="EMBL" id="CTKE01000005">
    <property type="protein sequence ID" value="CQI89063.1"/>
    <property type="molecule type" value="Genomic_DNA"/>
</dbReference>
<evidence type="ECO:0000313" key="1">
    <source>
        <dbReference type="EMBL" id="CQI89063.1"/>
    </source>
</evidence>
<proteinExistence type="predicted"/>
<evidence type="ECO:0000313" key="2">
    <source>
        <dbReference type="Proteomes" id="UP000042054"/>
    </source>
</evidence>
<organism evidence="1 2">
    <name type="scientific">Yersinia rohdei</name>
    <dbReference type="NCBI Taxonomy" id="29485"/>
    <lineage>
        <taxon>Bacteria</taxon>
        <taxon>Pseudomonadati</taxon>
        <taxon>Pseudomonadota</taxon>
        <taxon>Gammaproteobacteria</taxon>
        <taxon>Enterobacterales</taxon>
        <taxon>Yersiniaceae</taxon>
        <taxon>Yersinia</taxon>
    </lineage>
</organism>
<dbReference type="STRING" id="29485.CH64_3552"/>
<gene>
    <name evidence="1" type="ORF">ERS008555_01417</name>
</gene>
<protein>
    <submittedName>
        <fullName evidence="1">Uncharacterized protein</fullName>
    </submittedName>
</protein>
<name>A0A0U1HR71_YERRO</name>
<dbReference type="OrthoDB" id="6480941at2"/>
<dbReference type="Proteomes" id="UP000042054">
    <property type="component" value="Unassembled WGS sequence"/>
</dbReference>
<dbReference type="RefSeq" id="WP_050534792.1">
    <property type="nucleotide sequence ID" value="NZ_CTKE01000005.1"/>
</dbReference>
<reference evidence="1 2" key="1">
    <citation type="submission" date="2015-03" db="EMBL/GenBank/DDBJ databases">
        <authorList>
            <person name="Murphy D."/>
        </authorList>
    </citation>
    <scope>NUCLEOTIDE SEQUENCE [LARGE SCALE GENOMIC DNA]</scope>
    <source>
        <strain evidence="1 2">68/02</strain>
    </source>
</reference>
<sequence length="400" mass="46265">MKTNSINLSNADYIDNSMLMGGGNDGCDIFNNIKTEVLELFGELTYGKNSKIKTHINLLSNCYDLDVFIENLNRYLKENEHSNKQEKFIKLVTGAPNLVINKYYNLNEVDGRFHIFTSRKYENECGSSSGYDEGVINDGVRCKALYADDVSKQDKAKKKAIDDITNVIDSFLVKLFKVEMKFKFALELASFYDGTIYETDQILDQDMVRLKHLRVGMIKSNNLSYLEEYLAQIKECSEKYDNEYYSYAGLLPNIYDEKLIHLQSEIIPDVLIFIKPAMVRILAKKDQVTEDKTIWRRIVDAIVKFLSPQLFNKIEEDKKKTWEILENFSKSIEYAKNNIDSDTYDCLSPKIHYLAGQLLDQCVPGQYPFDPLNILSPDRKVWLELQKEWSKPLEPKPTAS</sequence>
<dbReference type="AlphaFoldDB" id="A0A0U1HR71"/>